<proteinExistence type="predicted"/>
<comment type="subcellular location">
    <subcellularLocation>
        <location evidence="1">Membrane</location>
        <topology evidence="1">Multi-pass membrane protein</topology>
    </subcellularLocation>
</comment>
<dbReference type="PROSITE" id="PS50850">
    <property type="entry name" value="MFS"/>
    <property type="match status" value="1"/>
</dbReference>
<sequence>MLILEDIKNNKVKFLKTVFASLIYLIDGLATAIIGPTLLDLQIAVNSSLEKVGYLLPVRAFGYFIGAVFGTLIPNKSDRQPYLIVCSLVVAILVTLISLNRNLWTIIINVLLSGIFTGLIEIC</sequence>
<feature type="transmembrane region" description="Helical" evidence="5">
    <location>
        <begin position="12"/>
        <end position="34"/>
    </location>
</feature>
<feature type="domain" description="Major facilitator superfamily (MFS) profile" evidence="6">
    <location>
        <begin position="16"/>
        <end position="123"/>
    </location>
</feature>
<evidence type="ECO:0000313" key="7">
    <source>
        <dbReference type="EMBL" id="RWS07045.1"/>
    </source>
</evidence>
<evidence type="ECO:0000256" key="1">
    <source>
        <dbReference type="ARBA" id="ARBA00004141"/>
    </source>
</evidence>
<dbReference type="Gene3D" id="1.20.1250.20">
    <property type="entry name" value="MFS general substrate transporter like domains"/>
    <property type="match status" value="1"/>
</dbReference>
<dbReference type="EMBL" id="NCKU01003712">
    <property type="protein sequence ID" value="RWS07045.1"/>
    <property type="molecule type" value="Genomic_DNA"/>
</dbReference>
<dbReference type="AlphaFoldDB" id="A0A3S3P7S1"/>
<evidence type="ECO:0000313" key="8">
    <source>
        <dbReference type="Proteomes" id="UP000285301"/>
    </source>
</evidence>
<feature type="transmembrane region" description="Helical" evidence="5">
    <location>
        <begin position="80"/>
        <end position="97"/>
    </location>
</feature>
<name>A0A3S3P7S1_9ACAR</name>
<dbReference type="OrthoDB" id="6512734at2759"/>
<reference evidence="7 8" key="1">
    <citation type="journal article" date="2018" name="Gigascience">
        <title>Genomes of trombidid mites reveal novel predicted allergens and laterally-transferred genes associated with secondary metabolism.</title>
        <authorList>
            <person name="Dong X."/>
            <person name="Chaisiri K."/>
            <person name="Xia D."/>
            <person name="Armstrong S.D."/>
            <person name="Fang Y."/>
            <person name="Donnelly M.J."/>
            <person name="Kadowaki T."/>
            <person name="McGarry J.W."/>
            <person name="Darby A.C."/>
            <person name="Makepeace B.L."/>
        </authorList>
    </citation>
    <scope>NUCLEOTIDE SEQUENCE [LARGE SCALE GENOMIC DNA]</scope>
    <source>
        <strain evidence="7">UoL-WK</strain>
    </source>
</reference>
<keyword evidence="7" id="KW-0813">Transport</keyword>
<accession>A0A3S3P7S1</accession>
<organism evidence="7 8">
    <name type="scientific">Dinothrombium tinctorium</name>
    <dbReference type="NCBI Taxonomy" id="1965070"/>
    <lineage>
        <taxon>Eukaryota</taxon>
        <taxon>Metazoa</taxon>
        <taxon>Ecdysozoa</taxon>
        <taxon>Arthropoda</taxon>
        <taxon>Chelicerata</taxon>
        <taxon>Arachnida</taxon>
        <taxon>Acari</taxon>
        <taxon>Acariformes</taxon>
        <taxon>Trombidiformes</taxon>
        <taxon>Prostigmata</taxon>
        <taxon>Anystina</taxon>
        <taxon>Parasitengona</taxon>
        <taxon>Trombidioidea</taxon>
        <taxon>Trombidiidae</taxon>
        <taxon>Dinothrombium</taxon>
    </lineage>
</organism>
<feature type="transmembrane region" description="Helical" evidence="5">
    <location>
        <begin position="103"/>
        <end position="122"/>
    </location>
</feature>
<evidence type="ECO:0000256" key="2">
    <source>
        <dbReference type="ARBA" id="ARBA00022692"/>
    </source>
</evidence>
<dbReference type="InterPro" id="IPR036259">
    <property type="entry name" value="MFS_trans_sf"/>
</dbReference>
<feature type="transmembrane region" description="Helical" evidence="5">
    <location>
        <begin position="54"/>
        <end position="73"/>
    </location>
</feature>
<gene>
    <name evidence="7" type="ORF">B4U79_16164</name>
</gene>
<dbReference type="GO" id="GO:0016020">
    <property type="term" value="C:membrane"/>
    <property type="evidence" value="ECO:0007669"/>
    <property type="project" value="UniProtKB-SubCell"/>
</dbReference>
<dbReference type="SUPFAM" id="SSF103473">
    <property type="entry name" value="MFS general substrate transporter"/>
    <property type="match status" value="1"/>
</dbReference>
<comment type="caution">
    <text evidence="7">The sequence shown here is derived from an EMBL/GenBank/DDBJ whole genome shotgun (WGS) entry which is preliminary data.</text>
</comment>
<keyword evidence="4 5" id="KW-0472">Membrane</keyword>
<dbReference type="GO" id="GO:0022857">
    <property type="term" value="F:transmembrane transporter activity"/>
    <property type="evidence" value="ECO:0007669"/>
    <property type="project" value="InterPro"/>
</dbReference>
<keyword evidence="7" id="KW-0762">Sugar transport</keyword>
<keyword evidence="3 5" id="KW-1133">Transmembrane helix</keyword>
<keyword evidence="2 5" id="KW-0812">Transmembrane</keyword>
<dbReference type="Pfam" id="PF00083">
    <property type="entry name" value="Sugar_tr"/>
    <property type="match status" value="1"/>
</dbReference>
<dbReference type="InterPro" id="IPR005828">
    <property type="entry name" value="MFS_sugar_transport-like"/>
</dbReference>
<keyword evidence="8" id="KW-1185">Reference proteome</keyword>
<dbReference type="InterPro" id="IPR020846">
    <property type="entry name" value="MFS_dom"/>
</dbReference>
<evidence type="ECO:0000256" key="4">
    <source>
        <dbReference type="ARBA" id="ARBA00023136"/>
    </source>
</evidence>
<evidence type="ECO:0000256" key="3">
    <source>
        <dbReference type="ARBA" id="ARBA00022989"/>
    </source>
</evidence>
<evidence type="ECO:0000256" key="5">
    <source>
        <dbReference type="SAM" id="Phobius"/>
    </source>
</evidence>
<evidence type="ECO:0000259" key="6">
    <source>
        <dbReference type="PROSITE" id="PS50850"/>
    </source>
</evidence>
<dbReference type="PANTHER" id="PTHR23121:SF9">
    <property type="entry name" value="SODIUM-DEPENDENT GLUCOSE TRANSPORTER 1"/>
    <property type="match status" value="1"/>
</dbReference>
<protein>
    <submittedName>
        <fullName evidence="7">Sodium-dependent glucose transporter 1A-like protein</fullName>
    </submittedName>
</protein>
<dbReference type="PANTHER" id="PTHR23121">
    <property type="entry name" value="SODIUM-DEPENDENT GLUCOSE TRANSPORTER 1"/>
    <property type="match status" value="1"/>
</dbReference>
<dbReference type="Proteomes" id="UP000285301">
    <property type="component" value="Unassembled WGS sequence"/>
</dbReference>